<evidence type="ECO:0000256" key="2">
    <source>
        <dbReference type="ARBA" id="ARBA00022679"/>
    </source>
</evidence>
<dbReference type="PROSITE" id="PS51154">
    <property type="entry name" value="MACRO"/>
    <property type="match status" value="1"/>
</dbReference>
<organism evidence="6">
    <name type="scientific">marine metagenome</name>
    <dbReference type="NCBI Taxonomy" id="408172"/>
    <lineage>
        <taxon>unclassified sequences</taxon>
        <taxon>metagenomes</taxon>
        <taxon>ecological metagenomes</taxon>
    </lineage>
</organism>
<evidence type="ECO:0000259" key="5">
    <source>
        <dbReference type="PROSITE" id="PS51154"/>
    </source>
</evidence>
<reference evidence="6" key="1">
    <citation type="submission" date="2018-05" db="EMBL/GenBank/DDBJ databases">
        <authorList>
            <person name="Lanie J.A."/>
            <person name="Ng W.-L."/>
            <person name="Kazmierczak K.M."/>
            <person name="Andrzejewski T.M."/>
            <person name="Davidsen T.M."/>
            <person name="Wayne K.J."/>
            <person name="Tettelin H."/>
            <person name="Glass J.I."/>
            <person name="Rusch D."/>
            <person name="Podicherti R."/>
            <person name="Tsui H.-C.T."/>
            <person name="Winkler M.E."/>
        </authorList>
    </citation>
    <scope>NUCLEOTIDE SEQUENCE</scope>
</reference>
<dbReference type="InterPro" id="IPR052056">
    <property type="entry name" value="Mono-ARTD/PARP"/>
</dbReference>
<sequence>MSIHINEAISPVVIKAVQGDITDIETDAMVNSANTAMVLGGTKSVASRINELTEGRLESILSNDDKYPKPVPLGEVCVTESDELPCSFVFHLSTHGNLDEMVDAANELGYEEELPDRLQIVLLDSIKLGVENLLRECEEHCLERMTIPLIGSGSLNLPKLLAVEVLVGTLSSQLLEKTPEYLREIKIITPEKSSFDFIEVYLENLELEVSSNNGPDLMMNGDPPSEEEEEYEENEEVEVEEELSSDLVSSKMENIEFLSKSLKTNFSFDVEEPKSSQSVAFEAMGEISSLKSKLRAVNHEKRRLEKENQEFSEEIKILSERNRELEREKLLANRNIMAREEAWQRTDLPLPLAYAQNILSSEEDPNSRLLNSITAIGIVNKYFSSLVLAEYRAAGFFNGRINQKLKECFSRSVTDGSWRWIGWTIARAFNDESRNGKVIVDFVKQWLNEDGSWSRFSEVLNDLTNLRNEIHDPVGADNARARDWLAHFIPLWEEMCELSTDLLNYELVFIDNILRNLSDGRCRYAVKHLKGGVLVPQSGTLDLEDTYNPEELLLWDPVNEGMLELSPFIVYEYSQRTNSRETYCLDLIQRTRIQIRAFRYAHKRDMIFEGPTLFSSQQGV</sequence>
<dbReference type="SUPFAM" id="SSF52949">
    <property type="entry name" value="Macro domain-like"/>
    <property type="match status" value="1"/>
</dbReference>
<keyword evidence="1" id="KW-0328">Glycosyltransferase</keyword>
<dbReference type="InterPro" id="IPR002589">
    <property type="entry name" value="Macro_dom"/>
</dbReference>
<keyword evidence="4" id="KW-0175">Coiled coil</keyword>
<dbReference type="PANTHER" id="PTHR14453:SF67">
    <property type="entry name" value="POLY [ADP-RIBOSE] POLYMERASE"/>
    <property type="match status" value="1"/>
</dbReference>
<dbReference type="GO" id="GO:0010629">
    <property type="term" value="P:negative regulation of gene expression"/>
    <property type="evidence" value="ECO:0007669"/>
    <property type="project" value="TreeGrafter"/>
</dbReference>
<evidence type="ECO:0000256" key="4">
    <source>
        <dbReference type="SAM" id="Coils"/>
    </source>
</evidence>
<dbReference type="EMBL" id="UINC01006561">
    <property type="protein sequence ID" value="SVA28267.1"/>
    <property type="molecule type" value="Genomic_DNA"/>
</dbReference>
<dbReference type="GO" id="GO:0003714">
    <property type="term" value="F:transcription corepressor activity"/>
    <property type="evidence" value="ECO:0007669"/>
    <property type="project" value="TreeGrafter"/>
</dbReference>
<dbReference type="GO" id="GO:0016757">
    <property type="term" value="F:glycosyltransferase activity"/>
    <property type="evidence" value="ECO:0007669"/>
    <property type="project" value="UniProtKB-KW"/>
</dbReference>
<dbReference type="PANTHER" id="PTHR14453">
    <property type="entry name" value="PARP/ZINC FINGER CCCH TYPE DOMAIN CONTAINING PROTEIN"/>
    <property type="match status" value="1"/>
</dbReference>
<accession>A0A381ULP6</accession>
<keyword evidence="2" id="KW-0808">Transferase</keyword>
<evidence type="ECO:0000313" key="6">
    <source>
        <dbReference type="EMBL" id="SVA28267.1"/>
    </source>
</evidence>
<dbReference type="GO" id="GO:0005737">
    <property type="term" value="C:cytoplasm"/>
    <property type="evidence" value="ECO:0007669"/>
    <property type="project" value="TreeGrafter"/>
</dbReference>
<gene>
    <name evidence="6" type="ORF">METZ01_LOCUS81121</name>
</gene>
<proteinExistence type="predicted"/>
<dbReference type="AlphaFoldDB" id="A0A381ULP6"/>
<dbReference type="GO" id="GO:0005634">
    <property type="term" value="C:nucleus"/>
    <property type="evidence" value="ECO:0007669"/>
    <property type="project" value="TreeGrafter"/>
</dbReference>
<feature type="coiled-coil region" evidence="4">
    <location>
        <begin position="287"/>
        <end position="342"/>
    </location>
</feature>
<protein>
    <recommendedName>
        <fullName evidence="5">Macro domain-containing protein</fullName>
    </recommendedName>
</protein>
<keyword evidence="3" id="KW-0520">NAD</keyword>
<name>A0A381ULP6_9ZZZZ</name>
<dbReference type="InterPro" id="IPR043472">
    <property type="entry name" value="Macro_dom-like"/>
</dbReference>
<feature type="domain" description="Macro" evidence="5">
    <location>
        <begin position="1"/>
        <end position="206"/>
    </location>
</feature>
<dbReference type="SMART" id="SM00506">
    <property type="entry name" value="A1pp"/>
    <property type="match status" value="1"/>
</dbReference>
<dbReference type="Gene3D" id="3.40.220.10">
    <property type="entry name" value="Leucine Aminopeptidase, subunit E, domain 1"/>
    <property type="match status" value="1"/>
</dbReference>
<evidence type="ECO:0000256" key="1">
    <source>
        <dbReference type="ARBA" id="ARBA00022676"/>
    </source>
</evidence>
<evidence type="ECO:0000256" key="3">
    <source>
        <dbReference type="ARBA" id="ARBA00023027"/>
    </source>
</evidence>